<keyword evidence="4" id="KW-0809">Transit peptide</keyword>
<evidence type="ECO:0000256" key="6">
    <source>
        <dbReference type="PROSITE-ProRule" id="PRU00708"/>
    </source>
</evidence>
<evidence type="ECO:0000256" key="4">
    <source>
        <dbReference type="ARBA" id="ARBA00022946"/>
    </source>
</evidence>
<keyword evidence="8" id="KW-1185">Reference proteome</keyword>
<dbReference type="PANTHER" id="PTHR45717:SF10">
    <property type="entry name" value="OS10G0501000 PROTEIN"/>
    <property type="match status" value="1"/>
</dbReference>
<evidence type="ECO:0000313" key="8">
    <source>
        <dbReference type="Proteomes" id="UP000326939"/>
    </source>
</evidence>
<dbReference type="PROSITE" id="PS51375">
    <property type="entry name" value="PPR"/>
    <property type="match status" value="3"/>
</dbReference>
<evidence type="ECO:0000256" key="2">
    <source>
        <dbReference type="ARBA" id="ARBA00007626"/>
    </source>
</evidence>
<accession>A0A5N5KIB5</accession>
<evidence type="ECO:0000256" key="1">
    <source>
        <dbReference type="ARBA" id="ARBA00004173"/>
    </source>
</evidence>
<dbReference type="FunFam" id="1.25.40.10:FF:000385">
    <property type="entry name" value="Pentatricopeptide repeat-containing protein mitochondrial"/>
    <property type="match status" value="1"/>
</dbReference>
<protein>
    <recommendedName>
        <fullName evidence="9">Pentacotripeptide-repeat region of PRORP domain-containing protein</fullName>
    </recommendedName>
</protein>
<dbReference type="GO" id="GO:0003729">
    <property type="term" value="F:mRNA binding"/>
    <property type="evidence" value="ECO:0007669"/>
    <property type="project" value="UniProtKB-ARBA"/>
</dbReference>
<gene>
    <name evidence="7" type="ORF">DKX38_020183</name>
</gene>
<comment type="subcellular location">
    <subcellularLocation>
        <location evidence="1">Mitochondrion</location>
    </subcellularLocation>
</comment>
<dbReference type="Gene3D" id="1.25.40.10">
    <property type="entry name" value="Tetratricopeptide repeat domain"/>
    <property type="match status" value="3"/>
</dbReference>
<feature type="repeat" description="PPR" evidence="6">
    <location>
        <begin position="212"/>
        <end position="246"/>
    </location>
</feature>
<dbReference type="InterPro" id="IPR002885">
    <property type="entry name" value="PPR_rpt"/>
</dbReference>
<organism evidence="7 8">
    <name type="scientific">Salix brachista</name>
    <dbReference type="NCBI Taxonomy" id="2182728"/>
    <lineage>
        <taxon>Eukaryota</taxon>
        <taxon>Viridiplantae</taxon>
        <taxon>Streptophyta</taxon>
        <taxon>Embryophyta</taxon>
        <taxon>Tracheophyta</taxon>
        <taxon>Spermatophyta</taxon>
        <taxon>Magnoliopsida</taxon>
        <taxon>eudicotyledons</taxon>
        <taxon>Gunneridae</taxon>
        <taxon>Pentapetalae</taxon>
        <taxon>rosids</taxon>
        <taxon>fabids</taxon>
        <taxon>Malpighiales</taxon>
        <taxon>Salicaceae</taxon>
        <taxon>Saliceae</taxon>
        <taxon>Salix</taxon>
    </lineage>
</organism>
<keyword evidence="3" id="KW-0677">Repeat</keyword>
<dbReference type="NCBIfam" id="TIGR00756">
    <property type="entry name" value="PPR"/>
    <property type="match status" value="3"/>
</dbReference>
<reference evidence="8" key="1">
    <citation type="journal article" date="2019" name="Gigascience">
        <title>De novo genome assembly of the endangered Acer yangbiense, a plant species with extremely small populations endemic to Yunnan Province, China.</title>
        <authorList>
            <person name="Yang J."/>
            <person name="Wariss H.M."/>
            <person name="Tao L."/>
            <person name="Zhang R."/>
            <person name="Yun Q."/>
            <person name="Hollingsworth P."/>
            <person name="Dao Z."/>
            <person name="Luo G."/>
            <person name="Guo H."/>
            <person name="Ma Y."/>
            <person name="Sun W."/>
        </authorList>
    </citation>
    <scope>NUCLEOTIDE SEQUENCE [LARGE SCALE GENOMIC DNA]</scope>
    <source>
        <strain evidence="8">cv. br00</strain>
    </source>
</reference>
<dbReference type="EMBL" id="VDCV01000013">
    <property type="protein sequence ID" value="KAB5530102.1"/>
    <property type="molecule type" value="Genomic_DNA"/>
</dbReference>
<dbReference type="AlphaFoldDB" id="A0A5N5KIB5"/>
<dbReference type="Proteomes" id="UP000326939">
    <property type="component" value="Chromosome 13"/>
</dbReference>
<sequence>MIMNLLWRSNPRPWLQQQHCQDYYFLYKVLRVLSFSTSTQPRDSLKLRISRAGNPKVSIIPVIEQWLEEGNSIKKPDLQNFIKLFRTHRRFSHALQISQWMSDERGHELSPGDFAVQLDLISKVHGLEQAEEYYNSIPDHLKGIQVYGALLNCYAHKRHMEKAEATMQKMGELGLVRILSYNVMLSLYSHMGRYEKLEALVKEMEEKGVSSDIYTYNIRLHAYVATSNFEEMEKLLMKMETDSLINIDFHTFFSVANGYLKAGLLEKSISMLKRAEELTVPMVGTTKAHAYEMLLTLYGSAGNKDGVYRVWNSYKNTGRIFNSTYICMINSLMSLDDIDGAEWISEEWASRKTLYDVRVPNSMIRAYSRKALWKKAEEYVNKIVESGMQLEASSWDHLATGYHFGGQMEKAVETLKKAISIGKPGWKPNPYTLKTCLTYLEGKGDEEAAEELLKFVSEDHPVSPAMLLYAGILEQFPSEEMKIVKFVDQSVRVG</sequence>
<feature type="repeat" description="PPR" evidence="6">
    <location>
        <begin position="177"/>
        <end position="211"/>
    </location>
</feature>
<dbReference type="GO" id="GO:0005739">
    <property type="term" value="C:mitochondrion"/>
    <property type="evidence" value="ECO:0007669"/>
    <property type="project" value="UniProtKB-SubCell"/>
</dbReference>
<keyword evidence="5" id="KW-0496">Mitochondrion</keyword>
<comment type="similarity">
    <text evidence="2">Belongs to the PPR family. P subfamily.</text>
</comment>
<evidence type="ECO:0000256" key="5">
    <source>
        <dbReference type="ARBA" id="ARBA00023128"/>
    </source>
</evidence>
<evidence type="ECO:0008006" key="9">
    <source>
        <dbReference type="Google" id="ProtNLM"/>
    </source>
</evidence>
<dbReference type="InterPro" id="IPR011990">
    <property type="entry name" value="TPR-like_helical_dom_sf"/>
</dbReference>
<feature type="repeat" description="PPR" evidence="6">
    <location>
        <begin position="356"/>
        <end position="390"/>
    </location>
</feature>
<dbReference type="PANTHER" id="PTHR45717">
    <property type="entry name" value="OS12G0527900 PROTEIN"/>
    <property type="match status" value="1"/>
</dbReference>
<evidence type="ECO:0000313" key="7">
    <source>
        <dbReference type="EMBL" id="KAB5530102.1"/>
    </source>
</evidence>
<dbReference type="SUPFAM" id="SSF81901">
    <property type="entry name" value="HCP-like"/>
    <property type="match status" value="1"/>
</dbReference>
<comment type="caution">
    <text evidence="7">The sequence shown here is derived from an EMBL/GenBank/DDBJ whole genome shotgun (WGS) entry which is preliminary data.</text>
</comment>
<name>A0A5N5KIB5_9ROSI</name>
<dbReference type="Pfam" id="PF01535">
    <property type="entry name" value="PPR"/>
    <property type="match status" value="3"/>
</dbReference>
<evidence type="ECO:0000256" key="3">
    <source>
        <dbReference type="ARBA" id="ARBA00022737"/>
    </source>
</evidence>
<dbReference type="Pfam" id="PF13041">
    <property type="entry name" value="PPR_2"/>
    <property type="match status" value="1"/>
</dbReference>
<proteinExistence type="inferred from homology"/>